<proteinExistence type="predicted"/>
<feature type="non-terminal residue" evidence="1">
    <location>
        <position position="143"/>
    </location>
</feature>
<dbReference type="EMBL" id="CAJVQC010173232">
    <property type="protein sequence ID" value="CAG8850905.1"/>
    <property type="molecule type" value="Genomic_DNA"/>
</dbReference>
<accession>A0ACA9SWK9</accession>
<reference evidence="1" key="1">
    <citation type="submission" date="2021-06" db="EMBL/GenBank/DDBJ databases">
        <authorList>
            <person name="Kallberg Y."/>
            <person name="Tangrot J."/>
            <person name="Rosling A."/>
        </authorList>
    </citation>
    <scope>NUCLEOTIDE SEQUENCE</scope>
    <source>
        <strain evidence="1">MA461A</strain>
    </source>
</reference>
<gene>
    <name evidence="1" type="ORF">RPERSI_LOCUS36317</name>
</gene>
<keyword evidence="2" id="KW-1185">Reference proteome</keyword>
<sequence length="143" mass="16909">VYDDDRFLQNVIQDNSTSLKVLEEIGLNRQVNTNTFIRCAEEIATKIKKSKENKDNSFKYIKSSAKKVVFYFYDHHADLEFSPEEWNELVNIKFVPITKFKFGPNKFLNDLYSRYSLYGESSENDLECFKHLCHPKYVSLAWT</sequence>
<feature type="non-terminal residue" evidence="1">
    <location>
        <position position="1"/>
    </location>
</feature>
<name>A0ACA9SWK9_9GLOM</name>
<dbReference type="Proteomes" id="UP000789920">
    <property type="component" value="Unassembled WGS sequence"/>
</dbReference>
<evidence type="ECO:0000313" key="2">
    <source>
        <dbReference type="Proteomes" id="UP000789920"/>
    </source>
</evidence>
<evidence type="ECO:0000313" key="1">
    <source>
        <dbReference type="EMBL" id="CAG8850905.1"/>
    </source>
</evidence>
<protein>
    <submittedName>
        <fullName evidence="1">26538_t:CDS:1</fullName>
    </submittedName>
</protein>
<organism evidence="1 2">
    <name type="scientific">Racocetra persica</name>
    <dbReference type="NCBI Taxonomy" id="160502"/>
    <lineage>
        <taxon>Eukaryota</taxon>
        <taxon>Fungi</taxon>
        <taxon>Fungi incertae sedis</taxon>
        <taxon>Mucoromycota</taxon>
        <taxon>Glomeromycotina</taxon>
        <taxon>Glomeromycetes</taxon>
        <taxon>Diversisporales</taxon>
        <taxon>Gigasporaceae</taxon>
        <taxon>Racocetra</taxon>
    </lineage>
</organism>
<comment type="caution">
    <text evidence="1">The sequence shown here is derived from an EMBL/GenBank/DDBJ whole genome shotgun (WGS) entry which is preliminary data.</text>
</comment>